<feature type="compositionally biased region" description="Low complexity" evidence="1">
    <location>
        <begin position="112"/>
        <end position="196"/>
    </location>
</feature>
<feature type="compositionally biased region" description="Pro residues" evidence="1">
    <location>
        <begin position="197"/>
        <end position="221"/>
    </location>
</feature>
<feature type="compositionally biased region" description="Low complexity" evidence="1">
    <location>
        <begin position="438"/>
        <end position="460"/>
    </location>
</feature>
<keyword evidence="4" id="KW-1185">Reference proteome</keyword>
<reference evidence="4" key="1">
    <citation type="submission" date="2023-07" db="EMBL/GenBank/DDBJ databases">
        <title>Whole genome shotgun sequence of Streptomyces achromogenes subsp. rubradiris NBRC 14000.</title>
        <authorList>
            <person name="Komaki H."/>
            <person name="Tamura T."/>
        </authorList>
    </citation>
    <scope>NUCLEOTIDE SEQUENCE [LARGE SCALE GENOMIC DNA]</scope>
    <source>
        <strain evidence="4">NBRC 14000</strain>
    </source>
</reference>
<protein>
    <submittedName>
        <fullName evidence="3">Uncharacterized protein</fullName>
    </submittedName>
</protein>
<feature type="compositionally biased region" description="Pro residues" evidence="1">
    <location>
        <begin position="87"/>
        <end position="98"/>
    </location>
</feature>
<dbReference type="Proteomes" id="UP000646738">
    <property type="component" value="Unassembled WGS sequence"/>
</dbReference>
<comment type="caution">
    <text evidence="3">The sequence shown here is derived from an EMBL/GenBank/DDBJ whole genome shotgun (WGS) entry which is preliminary data.</text>
</comment>
<evidence type="ECO:0000256" key="2">
    <source>
        <dbReference type="SAM" id="Phobius"/>
    </source>
</evidence>
<dbReference type="EMBL" id="BNEA01000015">
    <property type="protein sequence ID" value="GHI57086.1"/>
    <property type="molecule type" value="Genomic_DNA"/>
</dbReference>
<gene>
    <name evidence="3" type="ORF">Srubr_69320</name>
</gene>
<feature type="region of interest" description="Disordered" evidence="1">
    <location>
        <begin position="1"/>
        <end position="401"/>
    </location>
</feature>
<keyword evidence="2" id="KW-0812">Transmembrane</keyword>
<feature type="compositionally biased region" description="Low complexity" evidence="1">
    <location>
        <begin position="261"/>
        <end position="275"/>
    </location>
</feature>
<evidence type="ECO:0000256" key="1">
    <source>
        <dbReference type="SAM" id="MobiDB-lite"/>
    </source>
</evidence>
<organism evidence="3 4">
    <name type="scientific">Streptomyces rubradiris</name>
    <name type="common">Streptomyces achromogenes subsp. rubradiris</name>
    <dbReference type="NCBI Taxonomy" id="285531"/>
    <lineage>
        <taxon>Bacteria</taxon>
        <taxon>Bacillati</taxon>
        <taxon>Actinomycetota</taxon>
        <taxon>Actinomycetes</taxon>
        <taxon>Kitasatosporales</taxon>
        <taxon>Streptomycetaceae</taxon>
        <taxon>Streptomyces</taxon>
    </lineage>
</organism>
<name>A0ABQ3RMI6_STRRR</name>
<accession>A0ABQ3RMI6</accession>
<feature type="compositionally biased region" description="Low complexity" evidence="1">
    <location>
        <begin position="54"/>
        <end position="86"/>
    </location>
</feature>
<feature type="compositionally biased region" description="Polar residues" evidence="1">
    <location>
        <begin position="565"/>
        <end position="583"/>
    </location>
</feature>
<dbReference type="RefSeq" id="WP_189992321.1">
    <property type="nucleotide sequence ID" value="NZ_BNCB01000004.1"/>
</dbReference>
<evidence type="ECO:0000313" key="3">
    <source>
        <dbReference type="EMBL" id="GHI57086.1"/>
    </source>
</evidence>
<keyword evidence="2" id="KW-1133">Transmembrane helix</keyword>
<feature type="region of interest" description="Disordered" evidence="1">
    <location>
        <begin position="426"/>
        <end position="462"/>
    </location>
</feature>
<keyword evidence="2" id="KW-0472">Membrane</keyword>
<evidence type="ECO:0000313" key="4">
    <source>
        <dbReference type="Proteomes" id="UP000646738"/>
    </source>
</evidence>
<feature type="transmembrane region" description="Helical" evidence="2">
    <location>
        <begin position="406"/>
        <end position="425"/>
    </location>
</feature>
<sequence>MTQSGQGEEPSARPAREGIVLPSDGGEPLLPGTTAPPEPSAPAGGQSWDGSWGPGQQAPAPGQGWPAAAAPQWTGQGQQPPSAAGPGPLPPEGAPAPAPSYGGQTPGYGDSQAAPGAYGTPPQPGYGAPGPYQQPQQPYPGQQPQQPQQSYPGQQPQQPQQSYPGQQPQQPQQPYQAQQNPQPQQAHPGQQNQQPYPGQPYPASPAPPTPSAAGGPLPPPADAATQYLPPVTARSGADEGATQYIPPVQAAPADGATQYLPPVGAAPAGPGDEAATQYIPPVASGALPPESGAEETRYLGRTPRQPGPAPSDAEATQYIPPYAAETQVQAPVPAADRQPPAEFDNLFRGGPAGDDGPAGSTQQLPVVEQPGAYPGPEPSAYRPASPSYDRGPDDGGGRRGRSRVPLIAAAAVGLIVVGVGAGALLSAGGGDTKDAGGDDTPVVAASPAGSDSPSPSADPARQQAVELDKLLADSGSSRAAVIQAVADVRKCDNLDQAAADLRDAARQRGELVTRLNKLPTDKLHAQGHLRDALTRAWQASAAADNHYAAWADQVKGRKGCHKGQARSTGETQAGNQQSKTATEQKGKAAPLWNAIARQYGLTQRQPTQL</sequence>
<feature type="region of interest" description="Disordered" evidence="1">
    <location>
        <begin position="555"/>
        <end position="589"/>
    </location>
</feature>
<proteinExistence type="predicted"/>